<evidence type="ECO:0000313" key="3">
    <source>
        <dbReference type="Proteomes" id="UP001519272"/>
    </source>
</evidence>
<evidence type="ECO:0000313" key="2">
    <source>
        <dbReference type="EMBL" id="MBP1906847.1"/>
    </source>
</evidence>
<dbReference type="PANTHER" id="PTHR30344">
    <property type="entry name" value="6-PHOSPHOGLUCONOLACTONASE-RELATED"/>
    <property type="match status" value="1"/>
</dbReference>
<comment type="caution">
    <text evidence="2">The sequence shown here is derived from an EMBL/GenBank/DDBJ whole genome shotgun (WGS) entry which is preliminary data.</text>
</comment>
<dbReference type="GO" id="GO:0017057">
    <property type="term" value="F:6-phosphogluconolactonase activity"/>
    <property type="evidence" value="ECO:0007669"/>
    <property type="project" value="UniProtKB-EC"/>
</dbReference>
<dbReference type="Pfam" id="PF10282">
    <property type="entry name" value="Lactonase"/>
    <property type="match status" value="1"/>
</dbReference>
<protein>
    <submittedName>
        <fullName evidence="2">6-phosphogluconolactonase</fullName>
        <ecNumber evidence="2">3.1.1.31</ecNumber>
    </submittedName>
</protein>
<sequence length="354" mass="38923">MLERQVTFYVGTYAQEDEQGIHVCTLDIVTGKLQQVNSVGGVKNPSFIALNQQKDKLYAVSEAGPSALYTYDIIKPELTSQLTKNQPILSLKSRLLMEGQDACHLTLSGAGFVYVAHYSSAHIFSYALDEKGQPYQLLTQIQHQGGSQVVPDRQGDAHAHQIILDPTQQYAYVSDLGMDVIVQYNVDAGLLSEVGRVKLPPGAGPRHLVFHPKLPYAYGINELNNTITAYDFNVDTGALTIKQHFSSLPEGSQVDNIAADIHVSEDGNYLYGSNRGEDCIVKYNVDRNTGLLHSPTWHSVLGGWPRNFAIQGQYVFVANQNSNEIVSFRRDLATGELSPTGHTLAIQAPTCIIF</sequence>
<comment type="similarity">
    <text evidence="1">Belongs to the cycloisomerase 2 family.</text>
</comment>
<dbReference type="EC" id="3.1.1.31" evidence="2"/>
<accession>A0ABS4FW93</accession>
<proteinExistence type="inferred from homology"/>
<dbReference type="EMBL" id="JAGGKG010000019">
    <property type="protein sequence ID" value="MBP1906847.1"/>
    <property type="molecule type" value="Genomic_DNA"/>
</dbReference>
<keyword evidence="3" id="KW-1185">Reference proteome</keyword>
<dbReference type="Gene3D" id="2.130.10.10">
    <property type="entry name" value="YVTN repeat-like/Quinoprotein amine dehydrogenase"/>
    <property type="match status" value="1"/>
</dbReference>
<dbReference type="RefSeq" id="WP_210090439.1">
    <property type="nucleotide sequence ID" value="NZ_JAGGKG010000019.1"/>
</dbReference>
<name>A0ABS4FW93_9BACL</name>
<organism evidence="2 3">
    <name type="scientific">Paenibacillus turicensis</name>
    <dbReference type="NCBI Taxonomy" id="160487"/>
    <lineage>
        <taxon>Bacteria</taxon>
        <taxon>Bacillati</taxon>
        <taxon>Bacillota</taxon>
        <taxon>Bacilli</taxon>
        <taxon>Bacillales</taxon>
        <taxon>Paenibacillaceae</taxon>
        <taxon>Paenibacillus</taxon>
    </lineage>
</organism>
<dbReference type="PANTHER" id="PTHR30344:SF1">
    <property type="entry name" value="6-PHOSPHOGLUCONOLACTONASE"/>
    <property type="match status" value="1"/>
</dbReference>
<evidence type="ECO:0000256" key="1">
    <source>
        <dbReference type="ARBA" id="ARBA00005564"/>
    </source>
</evidence>
<dbReference type="InterPro" id="IPR015943">
    <property type="entry name" value="WD40/YVTN_repeat-like_dom_sf"/>
</dbReference>
<dbReference type="Proteomes" id="UP001519272">
    <property type="component" value="Unassembled WGS sequence"/>
</dbReference>
<dbReference type="SUPFAM" id="SSF75011">
    <property type="entry name" value="3-carboxy-cis,cis-mucoante lactonizing enzyme"/>
    <property type="match status" value="1"/>
</dbReference>
<dbReference type="InterPro" id="IPR050282">
    <property type="entry name" value="Cycloisomerase_2"/>
</dbReference>
<reference evidence="2 3" key="1">
    <citation type="submission" date="2021-03" db="EMBL/GenBank/DDBJ databases">
        <title>Genomic Encyclopedia of Type Strains, Phase IV (KMG-IV): sequencing the most valuable type-strain genomes for metagenomic binning, comparative biology and taxonomic classification.</title>
        <authorList>
            <person name="Goeker M."/>
        </authorList>
    </citation>
    <scope>NUCLEOTIDE SEQUENCE [LARGE SCALE GENOMIC DNA]</scope>
    <source>
        <strain evidence="2 3">DSM 14349</strain>
    </source>
</reference>
<keyword evidence="2" id="KW-0378">Hydrolase</keyword>
<dbReference type="InterPro" id="IPR019405">
    <property type="entry name" value="Lactonase_7-beta_prop"/>
</dbReference>
<gene>
    <name evidence="2" type="ORF">J2Z32_003512</name>
</gene>